<dbReference type="SUPFAM" id="SSF52467">
    <property type="entry name" value="DHS-like NAD/FAD-binding domain"/>
    <property type="match status" value="1"/>
</dbReference>
<dbReference type="UniPathway" id="UPA00049">
    <property type="reaction ID" value="UER00059"/>
</dbReference>
<evidence type="ECO:0000313" key="21">
    <source>
        <dbReference type="Proteomes" id="UP000270190"/>
    </source>
</evidence>
<sequence>MLQQTVRVKNGAEWLIECLKKEAVEMIYGYPGGAVLPLYDALYESGVKHILARHEQGAIHAAEGYARITGKAGVVVVTSGPGATNVVTGLADALADSLPLVVITGQVATGVIGTDAFQEADVVNMTSPITKHSFQVRDAKDIPNIVKQAFYIAQTGRPGPVVIDLPKDMMIATVTEPAILQELENYQVPHQPNKVQIDAVATLLKTSKRPIILAGAGVNGAFAKDELTEFSNKTNIPVINTLLGLGNISPDSPLAFGMAGMHGNYAANRAIYECDVLLAIGARFDDRLVGAQEHFAAGAKIVHIDIDPSEIDKVFKATIGIVADAKAALIALNQLSINTADEGEWLERLQSYKVKHPLGYEASQNNVIKPQAVIEAISEETKGTAIVSTDVGQHQMWTAQFYKFKEERALISSGGLGTMGFGLPAAIGGQMANPDRMVVAIVGDGGFQMTLQELALLKEFNLNIKVFILNNASLGMVKQWQHQFYEQRYSESVFDGQPDFVKLAEAYGITGKRITQADKVATQVAAVFATPGPVVVDVHINQTETVTPMVPPGKGIHQMEGVVGK</sequence>
<evidence type="ECO:0000256" key="3">
    <source>
        <dbReference type="ARBA" id="ARBA00007812"/>
    </source>
</evidence>
<dbReference type="GO" id="GO:0000287">
    <property type="term" value="F:magnesium ion binding"/>
    <property type="evidence" value="ECO:0007669"/>
    <property type="project" value="UniProtKB-UniRule"/>
</dbReference>
<dbReference type="InterPro" id="IPR012000">
    <property type="entry name" value="Thiamin_PyroP_enz_cen_dom"/>
</dbReference>
<evidence type="ECO:0000256" key="4">
    <source>
        <dbReference type="ARBA" id="ARBA00013145"/>
    </source>
</evidence>
<comment type="similarity">
    <text evidence="3 14">Belongs to the TPP enzyme family.</text>
</comment>
<dbReference type="InterPro" id="IPR039368">
    <property type="entry name" value="AHAS_TPP"/>
</dbReference>
<reference evidence="18 20" key="1">
    <citation type="submission" date="2017-09" db="EMBL/GenBank/DDBJ databases">
        <title>Complete Genome Sequences of Two Strains of the Meat Spoilage Bacterium Brochothrix thermosphacta Isolated from Ground Chicken.</title>
        <authorList>
            <person name="Paoli G.C."/>
            <person name="Wijey C."/>
            <person name="Chen C.-Y."/>
            <person name="Nguyen L."/>
            <person name="Yan X."/>
            <person name="Irwin P.L."/>
        </authorList>
    </citation>
    <scope>NUCLEOTIDE SEQUENCE [LARGE SCALE GENOMIC DNA]</scope>
    <source>
        <strain evidence="18 20">BI</strain>
    </source>
</reference>
<dbReference type="InterPro" id="IPR029061">
    <property type="entry name" value="THDP-binding"/>
</dbReference>
<organism evidence="18 20">
    <name type="scientific">Brochothrix thermosphacta</name>
    <name type="common">Microbacterium thermosphactum</name>
    <dbReference type="NCBI Taxonomy" id="2756"/>
    <lineage>
        <taxon>Bacteria</taxon>
        <taxon>Bacillati</taxon>
        <taxon>Bacillota</taxon>
        <taxon>Bacilli</taxon>
        <taxon>Bacillales</taxon>
        <taxon>Listeriaceae</taxon>
        <taxon>Brochothrix</taxon>
    </lineage>
</organism>
<dbReference type="FunFam" id="3.40.50.1220:FF:000008">
    <property type="entry name" value="Acetolactate synthase"/>
    <property type="match status" value="1"/>
</dbReference>
<dbReference type="SUPFAM" id="SSF52518">
    <property type="entry name" value="Thiamin diphosphate-binding fold (THDP-binding)"/>
    <property type="match status" value="2"/>
</dbReference>
<dbReference type="Proteomes" id="UP000270190">
    <property type="component" value="Unassembled WGS sequence"/>
</dbReference>
<dbReference type="RefSeq" id="WP_069120485.1">
    <property type="nucleotide sequence ID" value="NZ_CBCPKC010000002.1"/>
</dbReference>
<dbReference type="PANTHER" id="PTHR18968">
    <property type="entry name" value="THIAMINE PYROPHOSPHATE ENZYMES"/>
    <property type="match status" value="1"/>
</dbReference>
<dbReference type="InterPro" id="IPR012001">
    <property type="entry name" value="Thiamin_PyroP_enz_TPP-bd_dom"/>
</dbReference>
<dbReference type="GO" id="GO:0005948">
    <property type="term" value="C:acetolactate synthase complex"/>
    <property type="evidence" value="ECO:0007669"/>
    <property type="project" value="TreeGrafter"/>
</dbReference>
<evidence type="ECO:0000256" key="14">
    <source>
        <dbReference type="RuleBase" id="RU003591"/>
    </source>
</evidence>
<dbReference type="InterPro" id="IPR045229">
    <property type="entry name" value="TPP_enz"/>
</dbReference>
<dbReference type="InterPro" id="IPR012846">
    <property type="entry name" value="Acetolactate_synth_lsu"/>
</dbReference>
<feature type="domain" description="Thiamine pyrophosphate enzyme TPP-binding" evidence="16">
    <location>
        <begin position="390"/>
        <end position="538"/>
    </location>
</feature>
<dbReference type="NCBIfam" id="TIGR00118">
    <property type="entry name" value="acolac_lg"/>
    <property type="match status" value="1"/>
</dbReference>
<gene>
    <name evidence="18" type="primary">ilvB</name>
    <name evidence="19" type="ORF">BTBSAS_30118</name>
    <name evidence="18" type="ORF">CNY62_02115</name>
</gene>
<evidence type="ECO:0000256" key="1">
    <source>
        <dbReference type="ARBA" id="ARBA00004974"/>
    </source>
</evidence>
<dbReference type="OrthoDB" id="4494979at2"/>
<dbReference type="PANTHER" id="PTHR18968:SF13">
    <property type="entry name" value="ACETOLACTATE SYNTHASE CATALYTIC SUBUNIT, MITOCHONDRIAL"/>
    <property type="match status" value="1"/>
</dbReference>
<protein>
    <recommendedName>
        <fullName evidence="4 14">Acetolactate synthase</fullName>
        <ecNumber evidence="4 14">2.2.1.6</ecNumber>
    </recommendedName>
</protein>
<evidence type="ECO:0000256" key="6">
    <source>
        <dbReference type="ARBA" id="ARBA00022630"/>
    </source>
</evidence>
<reference evidence="21" key="3">
    <citation type="submission" date="2018-04" db="EMBL/GenBank/DDBJ databases">
        <authorList>
            <person name="Illikoud N."/>
        </authorList>
    </citation>
    <scope>NUCLEOTIDE SEQUENCE [LARGE SCALE GENOMIC DNA]</scope>
</reference>
<dbReference type="FunFam" id="3.40.50.970:FF:000016">
    <property type="entry name" value="Acetolactate synthase"/>
    <property type="match status" value="1"/>
</dbReference>
<feature type="domain" description="Thiamine pyrophosphate enzyme central" evidence="15">
    <location>
        <begin position="197"/>
        <end position="332"/>
    </location>
</feature>
<evidence type="ECO:0000313" key="20">
    <source>
        <dbReference type="Proteomes" id="UP000243591"/>
    </source>
</evidence>
<dbReference type="EC" id="2.2.1.6" evidence="4 14"/>
<accession>A0A1D2L3B3</accession>
<comment type="cofactor">
    <cofactor evidence="14">
        <name>Mg(2+)</name>
        <dbReference type="ChEBI" id="CHEBI:18420"/>
    </cofactor>
    <text evidence="14">Binds 1 Mg(2+) ion per subunit.</text>
</comment>
<dbReference type="Gene3D" id="3.40.50.1220">
    <property type="entry name" value="TPP-binding domain"/>
    <property type="match status" value="1"/>
</dbReference>
<evidence type="ECO:0000313" key="19">
    <source>
        <dbReference type="EMBL" id="SPP28800.1"/>
    </source>
</evidence>
<evidence type="ECO:0000259" key="17">
    <source>
        <dbReference type="Pfam" id="PF02776"/>
    </source>
</evidence>
<dbReference type="PROSITE" id="PS00187">
    <property type="entry name" value="TPP_ENZYMES"/>
    <property type="match status" value="1"/>
</dbReference>
<evidence type="ECO:0000256" key="12">
    <source>
        <dbReference type="ARBA" id="ARBA00023304"/>
    </source>
</evidence>
<dbReference type="FunFam" id="3.40.50.970:FF:000007">
    <property type="entry name" value="Acetolactate synthase"/>
    <property type="match status" value="1"/>
</dbReference>
<comment type="pathway">
    <text evidence="2 14">Amino-acid biosynthesis; L-valine biosynthesis; L-valine from pyruvate: step 1/4.</text>
</comment>
<keyword evidence="5 14" id="KW-0028">Amino-acid biosynthesis</keyword>
<keyword evidence="6" id="KW-0285">Flavoprotein</keyword>
<keyword evidence="20" id="KW-1185">Reference proteome</keyword>
<evidence type="ECO:0000256" key="8">
    <source>
        <dbReference type="ARBA" id="ARBA00022723"/>
    </source>
</evidence>
<dbReference type="EMBL" id="CP023483">
    <property type="protein sequence ID" value="ATF25279.1"/>
    <property type="molecule type" value="Genomic_DNA"/>
</dbReference>
<evidence type="ECO:0000256" key="10">
    <source>
        <dbReference type="ARBA" id="ARBA00022842"/>
    </source>
</evidence>
<dbReference type="STRING" id="2756.BFR44_01465"/>
<comment type="catalytic activity">
    <reaction evidence="13 14">
        <text>2 pyruvate + H(+) = (2S)-2-acetolactate + CO2</text>
        <dbReference type="Rhea" id="RHEA:25249"/>
        <dbReference type="ChEBI" id="CHEBI:15361"/>
        <dbReference type="ChEBI" id="CHEBI:15378"/>
        <dbReference type="ChEBI" id="CHEBI:16526"/>
        <dbReference type="ChEBI" id="CHEBI:58476"/>
        <dbReference type="EC" id="2.2.1.6"/>
    </reaction>
</comment>
<dbReference type="CDD" id="cd02015">
    <property type="entry name" value="TPP_AHAS"/>
    <property type="match status" value="1"/>
</dbReference>
<comment type="cofactor">
    <cofactor evidence="14">
        <name>thiamine diphosphate</name>
        <dbReference type="ChEBI" id="CHEBI:58937"/>
    </cofactor>
    <text evidence="14">Binds 1 thiamine pyrophosphate per subunit.</text>
</comment>
<dbReference type="GO" id="GO:0003984">
    <property type="term" value="F:acetolactate synthase activity"/>
    <property type="evidence" value="ECO:0007669"/>
    <property type="project" value="UniProtKB-EC"/>
</dbReference>
<evidence type="ECO:0000256" key="7">
    <source>
        <dbReference type="ARBA" id="ARBA00022679"/>
    </source>
</evidence>
<dbReference type="Pfam" id="PF00205">
    <property type="entry name" value="TPP_enzyme_M"/>
    <property type="match status" value="1"/>
</dbReference>
<dbReference type="InterPro" id="IPR029035">
    <property type="entry name" value="DHS-like_NAD/FAD-binding_dom"/>
</dbReference>
<evidence type="ECO:0000259" key="16">
    <source>
        <dbReference type="Pfam" id="PF02775"/>
    </source>
</evidence>
<dbReference type="Pfam" id="PF02775">
    <property type="entry name" value="TPP_enzyme_C"/>
    <property type="match status" value="1"/>
</dbReference>
<keyword evidence="7 14" id="KW-0808">Transferase</keyword>
<evidence type="ECO:0000256" key="2">
    <source>
        <dbReference type="ARBA" id="ARBA00005025"/>
    </source>
</evidence>
<dbReference type="InterPro" id="IPR000399">
    <property type="entry name" value="TPP-bd_CS"/>
</dbReference>
<feature type="domain" description="Thiamine pyrophosphate enzyme N-terminal TPP-binding" evidence="17">
    <location>
        <begin position="10"/>
        <end position="124"/>
    </location>
</feature>
<name>A0A1D2L3B3_BROTH</name>
<dbReference type="GO" id="GO:0050660">
    <property type="term" value="F:flavin adenine dinucleotide binding"/>
    <property type="evidence" value="ECO:0007669"/>
    <property type="project" value="InterPro"/>
</dbReference>
<dbReference type="GO" id="GO:0030976">
    <property type="term" value="F:thiamine pyrophosphate binding"/>
    <property type="evidence" value="ECO:0007669"/>
    <property type="project" value="UniProtKB-UniRule"/>
</dbReference>
<comment type="pathway">
    <text evidence="1 14">Amino-acid biosynthesis; L-isoleucine biosynthesis; L-isoleucine from 2-oxobutanoate: step 1/4.</text>
</comment>
<keyword evidence="8 14" id="KW-0479">Metal-binding</keyword>
<dbReference type="Gene3D" id="3.40.50.970">
    <property type="match status" value="2"/>
</dbReference>
<evidence type="ECO:0000259" key="15">
    <source>
        <dbReference type="Pfam" id="PF00205"/>
    </source>
</evidence>
<dbReference type="GO" id="GO:0009099">
    <property type="term" value="P:L-valine biosynthetic process"/>
    <property type="evidence" value="ECO:0007669"/>
    <property type="project" value="UniProtKB-UniPathway"/>
</dbReference>
<reference evidence="19" key="2">
    <citation type="submission" date="2018-04" db="EMBL/GenBank/DDBJ databases">
        <authorList>
            <person name="Go L.Y."/>
            <person name="Mitchell J.A."/>
        </authorList>
    </citation>
    <scope>NUCLEOTIDE SEQUENCE</scope>
    <source>
        <strain evidence="19">BSAS1 3</strain>
    </source>
</reference>
<dbReference type="InterPro" id="IPR011766">
    <property type="entry name" value="TPP_enzyme_TPP-bd"/>
</dbReference>
<keyword evidence="11 14" id="KW-0786">Thiamine pyrophosphate</keyword>
<dbReference type="AlphaFoldDB" id="A0A1D2L3B3"/>
<keyword evidence="9" id="KW-0274">FAD</keyword>
<proteinExistence type="inferred from homology"/>
<dbReference type="Pfam" id="PF02776">
    <property type="entry name" value="TPP_enzyme_N"/>
    <property type="match status" value="1"/>
</dbReference>
<keyword evidence="10 14" id="KW-0460">Magnesium</keyword>
<dbReference type="Proteomes" id="UP000243591">
    <property type="component" value="Chromosome"/>
</dbReference>
<dbReference type="UniPathway" id="UPA00047">
    <property type="reaction ID" value="UER00055"/>
</dbReference>
<dbReference type="GO" id="GO:0009097">
    <property type="term" value="P:isoleucine biosynthetic process"/>
    <property type="evidence" value="ECO:0007669"/>
    <property type="project" value="UniProtKB-UniPathway"/>
</dbReference>
<evidence type="ECO:0000256" key="9">
    <source>
        <dbReference type="ARBA" id="ARBA00022827"/>
    </source>
</evidence>
<keyword evidence="12 14" id="KW-0100">Branched-chain amino acid biosynthesis</keyword>
<evidence type="ECO:0000256" key="13">
    <source>
        <dbReference type="ARBA" id="ARBA00048670"/>
    </source>
</evidence>
<dbReference type="KEGG" id="bths:CNY62_02115"/>
<dbReference type="EMBL" id="OUNC01000023">
    <property type="protein sequence ID" value="SPP28800.1"/>
    <property type="molecule type" value="Genomic_DNA"/>
</dbReference>
<dbReference type="CDD" id="cd07035">
    <property type="entry name" value="TPP_PYR_POX_like"/>
    <property type="match status" value="1"/>
</dbReference>
<evidence type="ECO:0000256" key="5">
    <source>
        <dbReference type="ARBA" id="ARBA00022605"/>
    </source>
</evidence>
<evidence type="ECO:0000256" key="11">
    <source>
        <dbReference type="ARBA" id="ARBA00023052"/>
    </source>
</evidence>
<evidence type="ECO:0000313" key="18">
    <source>
        <dbReference type="EMBL" id="ATF25279.1"/>
    </source>
</evidence>